<dbReference type="RefSeq" id="WP_094474031.1">
    <property type="nucleotide sequence ID" value="NZ_NOXT01000114.1"/>
</dbReference>
<dbReference type="InterPro" id="IPR041238">
    <property type="entry name" value="Rap1a"/>
</dbReference>
<comment type="caution">
    <text evidence="3">The sequence shown here is derived from an EMBL/GenBank/DDBJ whole genome shotgun (WGS) entry which is preliminary data.</text>
</comment>
<feature type="domain" description="Rap1a immunity protein" evidence="2">
    <location>
        <begin position="28"/>
        <end position="118"/>
    </location>
</feature>
<organism evidence="3 4">
    <name type="scientific">Sandarakinorhabdus cyanobacteriorum</name>
    <dbReference type="NCBI Taxonomy" id="1981098"/>
    <lineage>
        <taxon>Bacteria</taxon>
        <taxon>Pseudomonadati</taxon>
        <taxon>Pseudomonadota</taxon>
        <taxon>Alphaproteobacteria</taxon>
        <taxon>Sphingomonadales</taxon>
        <taxon>Sphingosinicellaceae</taxon>
        <taxon>Sandarakinorhabdus</taxon>
    </lineage>
</organism>
<evidence type="ECO:0000259" key="2">
    <source>
        <dbReference type="Pfam" id="PF18602"/>
    </source>
</evidence>
<dbReference type="OrthoDB" id="9846034at2"/>
<dbReference type="Pfam" id="PF18602">
    <property type="entry name" value="Rap1a"/>
    <property type="match status" value="1"/>
</dbReference>
<evidence type="ECO:0000256" key="1">
    <source>
        <dbReference type="SAM" id="SignalP"/>
    </source>
</evidence>
<sequence>MKQLAALLLLAAVPAAAQPADNPVAMATGAHLQAICGNQEARDRRIICLSWLNGAAQGTGWFKPRDPAQTPAFCPPSLNFDLAAYRSIILAWLAKHPADLARPSIEVYSRALAAAYPCRKR</sequence>
<keyword evidence="4" id="KW-1185">Reference proteome</keyword>
<proteinExistence type="predicted"/>
<dbReference type="AlphaFoldDB" id="A0A255YFF1"/>
<evidence type="ECO:0000313" key="4">
    <source>
        <dbReference type="Proteomes" id="UP000216991"/>
    </source>
</evidence>
<protein>
    <recommendedName>
        <fullName evidence="2">Rap1a immunity protein domain-containing protein</fullName>
    </recommendedName>
</protein>
<gene>
    <name evidence="3" type="ORF">CHU93_10685</name>
</gene>
<evidence type="ECO:0000313" key="3">
    <source>
        <dbReference type="EMBL" id="OYQ27200.1"/>
    </source>
</evidence>
<feature type="signal peptide" evidence="1">
    <location>
        <begin position="1"/>
        <end position="17"/>
    </location>
</feature>
<reference evidence="3 4" key="1">
    <citation type="submission" date="2017-07" db="EMBL/GenBank/DDBJ databases">
        <title>Sandarakinorhabdus cyanobacteriorum sp. nov., a novel bacterium isolated from cyanobacterial aggregates in a eutrophic lake.</title>
        <authorList>
            <person name="Cai H."/>
        </authorList>
    </citation>
    <scope>NUCLEOTIDE SEQUENCE [LARGE SCALE GENOMIC DNA]</scope>
    <source>
        <strain evidence="3 4">TH057</strain>
    </source>
</reference>
<accession>A0A255YFF1</accession>
<feature type="chain" id="PRO_5013101268" description="Rap1a immunity protein domain-containing protein" evidence="1">
    <location>
        <begin position="18"/>
        <end position="121"/>
    </location>
</feature>
<keyword evidence="1" id="KW-0732">Signal</keyword>
<name>A0A255YFF1_9SPHN</name>
<dbReference type="EMBL" id="NOXT01000114">
    <property type="protein sequence ID" value="OYQ27200.1"/>
    <property type="molecule type" value="Genomic_DNA"/>
</dbReference>
<dbReference type="Proteomes" id="UP000216991">
    <property type="component" value="Unassembled WGS sequence"/>
</dbReference>